<evidence type="ECO:0000256" key="2">
    <source>
        <dbReference type="SAM" id="MobiDB-lite"/>
    </source>
</evidence>
<reference evidence="3" key="1">
    <citation type="journal article" date="2021" name="Nat. Commun.">
        <title>Genetic determinants of endophytism in the Arabidopsis root mycobiome.</title>
        <authorList>
            <person name="Mesny F."/>
            <person name="Miyauchi S."/>
            <person name="Thiergart T."/>
            <person name="Pickel B."/>
            <person name="Atanasova L."/>
            <person name="Karlsson M."/>
            <person name="Huettel B."/>
            <person name="Barry K.W."/>
            <person name="Haridas S."/>
            <person name="Chen C."/>
            <person name="Bauer D."/>
            <person name="Andreopoulos W."/>
            <person name="Pangilinan J."/>
            <person name="LaButti K."/>
            <person name="Riley R."/>
            <person name="Lipzen A."/>
            <person name="Clum A."/>
            <person name="Drula E."/>
            <person name="Henrissat B."/>
            <person name="Kohler A."/>
            <person name="Grigoriev I.V."/>
            <person name="Martin F.M."/>
            <person name="Hacquard S."/>
        </authorList>
    </citation>
    <scope>NUCLEOTIDE SEQUENCE</scope>
    <source>
        <strain evidence="3">MPI-CAGE-AT-0016</strain>
    </source>
</reference>
<gene>
    <name evidence="3" type="ORF">B0T11DRAFT_295581</name>
</gene>
<dbReference type="Proteomes" id="UP000813385">
    <property type="component" value="Unassembled WGS sequence"/>
</dbReference>
<feature type="coiled-coil region" evidence="1">
    <location>
        <begin position="261"/>
        <end position="312"/>
    </location>
</feature>
<sequence>MEENVHTRLQDVSARLVAQLHRGEWRDIPCLRCSKDLAYGKNPHCFDCYTKGFQCTALRGYAGEAAVALREGMRCGNFNRGKATVEELMKAAQEAIESHESAKRTAIENSRNTFAWGDIAPSPVGSVIQARASSHGSFRWGEAIDNGKPAQRAGIGGMPNADYTPSTSSASVQSDGDNVSYKAPVAKSVDSDEPIEEKPAPSNNSMHSTVPYSLRSASDFDSWGFPVAQIKNKVNYPAATRDPEQSLANTDVDMAEHHRLIKENMRLIDDYQRLVEDHQQKADENKRVVDDYKRLTEEVKQMAKNYERMASDFRCMASDFQLMAMNYSSMMEEKSAAAKEKKIRNDQIMALLE</sequence>
<feature type="compositionally biased region" description="Polar residues" evidence="2">
    <location>
        <begin position="163"/>
        <end position="177"/>
    </location>
</feature>
<evidence type="ECO:0000256" key="1">
    <source>
        <dbReference type="SAM" id="Coils"/>
    </source>
</evidence>
<comment type="caution">
    <text evidence="3">The sequence shown here is derived from an EMBL/GenBank/DDBJ whole genome shotgun (WGS) entry which is preliminary data.</text>
</comment>
<proteinExistence type="predicted"/>
<evidence type="ECO:0000313" key="4">
    <source>
        <dbReference type="Proteomes" id="UP000813385"/>
    </source>
</evidence>
<feature type="region of interest" description="Disordered" evidence="2">
    <location>
        <begin position="139"/>
        <end position="208"/>
    </location>
</feature>
<keyword evidence="1" id="KW-0175">Coiled coil</keyword>
<organism evidence="3 4">
    <name type="scientific">Plectosphaerella cucumerina</name>
    <dbReference type="NCBI Taxonomy" id="40658"/>
    <lineage>
        <taxon>Eukaryota</taxon>
        <taxon>Fungi</taxon>
        <taxon>Dikarya</taxon>
        <taxon>Ascomycota</taxon>
        <taxon>Pezizomycotina</taxon>
        <taxon>Sordariomycetes</taxon>
        <taxon>Hypocreomycetidae</taxon>
        <taxon>Glomerellales</taxon>
        <taxon>Plectosphaerellaceae</taxon>
        <taxon>Plectosphaerella</taxon>
    </lineage>
</organism>
<feature type="coiled-coil region" evidence="1">
    <location>
        <begin position="82"/>
        <end position="109"/>
    </location>
</feature>
<evidence type="ECO:0000313" key="3">
    <source>
        <dbReference type="EMBL" id="KAH7367834.1"/>
    </source>
</evidence>
<name>A0A8K0TIN3_9PEZI</name>
<protein>
    <submittedName>
        <fullName evidence="3">Uncharacterized protein</fullName>
    </submittedName>
</protein>
<dbReference type="AlphaFoldDB" id="A0A8K0TIN3"/>
<keyword evidence="4" id="KW-1185">Reference proteome</keyword>
<accession>A0A8K0TIN3</accession>
<dbReference type="EMBL" id="JAGPXD010000002">
    <property type="protein sequence ID" value="KAH7367834.1"/>
    <property type="molecule type" value="Genomic_DNA"/>
</dbReference>